<evidence type="ECO:0000256" key="9">
    <source>
        <dbReference type="ARBA" id="ARBA00048586"/>
    </source>
</evidence>
<dbReference type="EC" id="2.7.8.5" evidence="10"/>
<dbReference type="InterPro" id="IPR025202">
    <property type="entry name" value="PLD-like_dom"/>
</dbReference>
<keyword evidence="8 10" id="KW-1208">Phospholipid metabolism</keyword>
<comment type="similarity">
    <text evidence="2 10">Belongs to the CDP-alcohol phosphatidyltransferase class-II family.</text>
</comment>
<evidence type="ECO:0000256" key="5">
    <source>
        <dbReference type="ARBA" id="ARBA00022737"/>
    </source>
</evidence>
<dbReference type="AlphaFoldDB" id="A0A4Q9L9A1"/>
<keyword evidence="7 10" id="KW-0594">Phospholipid biosynthesis</keyword>
<keyword evidence="5" id="KW-0677">Repeat</keyword>
<accession>A0A4Q9L9A1</accession>
<dbReference type="VEuPathDB" id="MicrosporidiaDB:CWI36_0788p0010"/>
<keyword evidence="6 10" id="KW-0443">Lipid metabolism</keyword>
<comment type="catalytic activity">
    <reaction evidence="9 10">
        <text>a CDP-1,2-diacyl-sn-glycerol + sn-glycerol 3-phosphate = a 1,2-diacyl-sn-glycero-3-phospho-(1'-sn-glycero-3'-phosphate) + CMP + H(+)</text>
        <dbReference type="Rhea" id="RHEA:12593"/>
        <dbReference type="ChEBI" id="CHEBI:15378"/>
        <dbReference type="ChEBI" id="CHEBI:57597"/>
        <dbReference type="ChEBI" id="CHEBI:58332"/>
        <dbReference type="ChEBI" id="CHEBI:60110"/>
        <dbReference type="ChEBI" id="CHEBI:60377"/>
        <dbReference type="EC" id="2.7.8.5"/>
    </reaction>
</comment>
<dbReference type="PANTHER" id="PTHR12586:SF1">
    <property type="entry name" value="CDP-DIACYLGLYCEROL--GLYCEROL-3-PHOSPHATE 3-PHOSPHATIDYLTRANSFERASE, MITOCHONDRIAL"/>
    <property type="match status" value="1"/>
</dbReference>
<keyword evidence="3 10" id="KW-0444">Lipid biosynthesis</keyword>
<evidence type="ECO:0000313" key="13">
    <source>
        <dbReference type="Proteomes" id="UP000291404"/>
    </source>
</evidence>
<sequence length="605" mass="71251">MEIFLSKFRNLSGFDIKSIRKINTPNEFKDFVCKNLKEASVCFMMSLYIGNGEKSMEIFDALVERKVKNLETVIVLDKNRGKRNSEILNVIKDKNLEDFFYFYDFKKYYMLPAKIRELLYVYHPKVYIFDSNVILTGANLHDTYFSNRIDRYFVVESEKFADYLKNEMFYKILPSLGNYTKLLDNSSFVVEILTKTFILMFDNRQEEEILRKILLEDFQDIFLSTAYLNFPETYFDLFNYKNISIVTAGPECNTFDLNNKNEKYIVQLYSLSAYKTLDRLNNMQYYEFGRKDTTFHFKGLWAFSNGFALTVIGSTNFNLRSNVRDEERNFLIVTKDEKLIQIYKEEIKFMLENSRKVELEELKNRKPMRNDNVLKCLVETSGLHDENLPLSTIPTLRKHMVFINDREGIIDKTLEGYSMFAIASMYRINYQMVTSILTLEIKESLQTYVDLECTKTLYELAEWVKCTLHVDVSTSTIDRALREFHYTLKRVTLVLERRNTLSTIELRTNYATSFRELEVDNDDKNFVFSDEVGFAVGTRCSRGCNMRSESAYLSVTAARTRNISIVAAMNKYGMIYHKIHERAINDENLKLYIKEINESCQRQGT</sequence>
<protein>
    <recommendedName>
        <fullName evidence="10">CDP-diacylglycerol--glycerol-3-phosphate 3-phosphatidyltransferase</fullName>
        <ecNumber evidence="10">2.7.8.5</ecNumber>
    </recommendedName>
</protein>
<dbReference type="Proteomes" id="UP000291404">
    <property type="component" value="Unassembled WGS sequence"/>
</dbReference>
<dbReference type="PROSITE" id="PS50035">
    <property type="entry name" value="PLD"/>
    <property type="match status" value="1"/>
</dbReference>
<feature type="domain" description="PLD phosphodiesterase" evidence="11">
    <location>
        <begin position="118"/>
        <end position="144"/>
    </location>
</feature>
<dbReference type="UniPathway" id="UPA00084">
    <property type="reaction ID" value="UER00503"/>
</dbReference>
<evidence type="ECO:0000256" key="8">
    <source>
        <dbReference type="ARBA" id="ARBA00023264"/>
    </source>
</evidence>
<dbReference type="Pfam" id="PF13091">
    <property type="entry name" value="PLDc_2"/>
    <property type="match status" value="1"/>
</dbReference>
<keyword evidence="10" id="KW-0496">Mitochondrion</keyword>
<dbReference type="GO" id="GO:0032049">
    <property type="term" value="P:cardiolipin biosynthetic process"/>
    <property type="evidence" value="ECO:0007669"/>
    <property type="project" value="InterPro"/>
</dbReference>
<keyword evidence="10" id="KW-0547">Nucleotide-binding</keyword>
<keyword evidence="4 10" id="KW-0808">Transferase</keyword>
<dbReference type="GO" id="GO:0008444">
    <property type="term" value="F:CDP-diacylglycerol-glycerol-3-phosphate 3-phosphatidyltransferase activity"/>
    <property type="evidence" value="ECO:0007669"/>
    <property type="project" value="UniProtKB-EC"/>
</dbReference>
<dbReference type="STRING" id="148818.A0A4Q9L9A1"/>
<dbReference type="EMBL" id="PITI01000788">
    <property type="protein sequence ID" value="TBU04268.1"/>
    <property type="molecule type" value="Genomic_DNA"/>
</dbReference>
<evidence type="ECO:0000256" key="4">
    <source>
        <dbReference type="ARBA" id="ARBA00022679"/>
    </source>
</evidence>
<evidence type="ECO:0000256" key="10">
    <source>
        <dbReference type="RuleBase" id="RU365024"/>
    </source>
</evidence>
<evidence type="ECO:0000259" key="11">
    <source>
        <dbReference type="PROSITE" id="PS50035"/>
    </source>
</evidence>
<dbReference type="InterPro" id="IPR016270">
    <property type="entry name" value="PGS1"/>
</dbReference>
<name>A0A4Q9L9A1_9MICR</name>
<keyword evidence="13" id="KW-1185">Reference proteome</keyword>
<evidence type="ECO:0000256" key="3">
    <source>
        <dbReference type="ARBA" id="ARBA00022516"/>
    </source>
</evidence>
<keyword evidence="10" id="KW-0067">ATP-binding</keyword>
<comment type="function">
    <text evidence="10">Functions in the biosynthesis of the anionic phospholipids phosphatidylglycerol and cardiolipin.</text>
</comment>
<organism evidence="12 13">
    <name type="scientific">Hamiltosporidium magnivora</name>
    <dbReference type="NCBI Taxonomy" id="148818"/>
    <lineage>
        <taxon>Eukaryota</taxon>
        <taxon>Fungi</taxon>
        <taxon>Fungi incertae sedis</taxon>
        <taxon>Microsporidia</taxon>
        <taxon>Dubosqiidae</taxon>
        <taxon>Hamiltosporidium</taxon>
    </lineage>
</organism>
<evidence type="ECO:0000256" key="6">
    <source>
        <dbReference type="ARBA" id="ARBA00023098"/>
    </source>
</evidence>
<comment type="caution">
    <text evidence="12">The sequence shown here is derived from an EMBL/GenBank/DDBJ whole genome shotgun (WGS) entry which is preliminary data.</text>
</comment>
<dbReference type="GO" id="GO:0005739">
    <property type="term" value="C:mitochondrion"/>
    <property type="evidence" value="ECO:0007669"/>
    <property type="project" value="UniProtKB-SubCell"/>
</dbReference>
<comment type="pathway">
    <text evidence="1 10">Phospholipid metabolism; phosphatidylglycerol biosynthesis; phosphatidylglycerol from CDP-diacylglycerol: step 1/2.</text>
</comment>
<dbReference type="SUPFAM" id="SSF56024">
    <property type="entry name" value="Phospholipase D/nuclease"/>
    <property type="match status" value="1"/>
</dbReference>
<comment type="subcellular location">
    <subcellularLocation>
        <location evidence="10">Mitochondrion</location>
    </subcellularLocation>
</comment>
<evidence type="ECO:0000256" key="1">
    <source>
        <dbReference type="ARBA" id="ARBA00005042"/>
    </source>
</evidence>
<dbReference type="VEuPathDB" id="MicrosporidiaDB:CWI39_1900p0010"/>
<dbReference type="Gene3D" id="3.30.870.10">
    <property type="entry name" value="Endonuclease Chain A"/>
    <property type="match status" value="2"/>
</dbReference>
<dbReference type="InterPro" id="IPR001736">
    <property type="entry name" value="PLipase_D/transphosphatidylase"/>
</dbReference>
<proteinExistence type="inferred from homology"/>
<dbReference type="GO" id="GO:0005524">
    <property type="term" value="F:ATP binding"/>
    <property type="evidence" value="ECO:0007669"/>
    <property type="project" value="UniProtKB-KW"/>
</dbReference>
<dbReference type="VEuPathDB" id="MicrosporidiaDB:CWI39_0888p0010"/>
<evidence type="ECO:0000256" key="2">
    <source>
        <dbReference type="ARBA" id="ARBA00010682"/>
    </source>
</evidence>
<dbReference type="PANTHER" id="PTHR12586">
    <property type="entry name" value="CDP-DIACYLGLYCEROL--SERINE O-PHOSPHATIDYLTRANSFERASE"/>
    <property type="match status" value="1"/>
</dbReference>
<reference evidence="12 13" key="1">
    <citation type="submission" date="2017-12" db="EMBL/GenBank/DDBJ databases">
        <authorList>
            <person name="Pombert J.-F."/>
            <person name="Haag K.L."/>
            <person name="Ebert D."/>
        </authorList>
    </citation>
    <scope>NUCLEOTIDE SEQUENCE [LARGE SCALE GENOMIC DNA]</scope>
    <source>
        <strain evidence="12">BE-OM-2</strain>
    </source>
</reference>
<evidence type="ECO:0000313" key="12">
    <source>
        <dbReference type="EMBL" id="TBU04268.1"/>
    </source>
</evidence>
<evidence type="ECO:0000256" key="7">
    <source>
        <dbReference type="ARBA" id="ARBA00023209"/>
    </source>
</evidence>
<gene>
    <name evidence="12" type="ORF">CWI36_0788p0010</name>
</gene>